<evidence type="ECO:0000313" key="5">
    <source>
        <dbReference type="EMBL" id="SMO33208.1"/>
    </source>
</evidence>
<proteinExistence type="predicted"/>
<dbReference type="EMBL" id="FXTM01000001">
    <property type="protein sequence ID" value="SMO33208.1"/>
    <property type="molecule type" value="Genomic_DNA"/>
</dbReference>
<keyword evidence="1" id="KW-0813">Transport</keyword>
<name>A0A521AEJ1_9BACT</name>
<keyword evidence="2" id="KW-0547">Nucleotide-binding</keyword>
<organism evidence="5 6">
    <name type="scientific">Balnearium lithotrophicum</name>
    <dbReference type="NCBI Taxonomy" id="223788"/>
    <lineage>
        <taxon>Bacteria</taxon>
        <taxon>Pseudomonadati</taxon>
        <taxon>Aquificota</taxon>
        <taxon>Aquificia</taxon>
        <taxon>Desulfurobacteriales</taxon>
        <taxon>Desulfurobacteriaceae</taxon>
        <taxon>Balnearium</taxon>
    </lineage>
</organism>
<dbReference type="Pfam" id="PF00005">
    <property type="entry name" value="ABC_tran"/>
    <property type="match status" value="1"/>
</dbReference>
<reference evidence="5 6" key="1">
    <citation type="submission" date="2017-05" db="EMBL/GenBank/DDBJ databases">
        <authorList>
            <person name="Varghese N."/>
            <person name="Submissions S."/>
        </authorList>
    </citation>
    <scope>NUCLEOTIDE SEQUENCE [LARGE SCALE GENOMIC DNA]</scope>
    <source>
        <strain evidence="5 6">DSM 16304</strain>
    </source>
</reference>
<evidence type="ECO:0000259" key="4">
    <source>
        <dbReference type="PROSITE" id="PS50893"/>
    </source>
</evidence>
<dbReference type="SUPFAM" id="SSF52540">
    <property type="entry name" value="P-loop containing nucleoside triphosphate hydrolases"/>
    <property type="match status" value="1"/>
</dbReference>
<dbReference type="PROSITE" id="PS50893">
    <property type="entry name" value="ABC_TRANSPORTER_2"/>
    <property type="match status" value="1"/>
</dbReference>
<dbReference type="PANTHER" id="PTHR42781">
    <property type="entry name" value="SPERMIDINE/PUTRESCINE IMPORT ATP-BINDING PROTEIN POTA"/>
    <property type="match status" value="1"/>
</dbReference>
<accession>A0A521AEJ1</accession>
<evidence type="ECO:0000256" key="2">
    <source>
        <dbReference type="ARBA" id="ARBA00022741"/>
    </source>
</evidence>
<feature type="domain" description="ABC transporter" evidence="4">
    <location>
        <begin position="4"/>
        <end position="226"/>
    </location>
</feature>
<sequence length="352" mass="39935">MLEFEAEKQFKNFNYSVSFKTDSSVTALFAPSGSGKSLTLKVISGLLKPDRGEVLLNGKVLFSSEKGINLPPQRRKIGFLFQDYALFPHMTVWENITYASKDLELSRRLLELLEIERIKDKYPKQISGGEKQRVALARALSTKPELLLLDEPFSALHKTLKESLYRELRRVIDEFGIPVVLVTHDVEEVFRLAENVVVLDRGRVVQTGEPHEVFFNPKNVKTAKLFGHKNFLKGTVFKNEKNFTVVKVGRDLIKCRRSDLKSGEEVTISILPIAPTISPQLESVKIKVLVEEIEEFKGFSLIRVDYQGNKMELSVPSALSPNFILERGRETELHLAADYISVIKEESVEEKG</sequence>
<keyword evidence="6" id="KW-1185">Reference proteome</keyword>
<dbReference type="InterPro" id="IPR017871">
    <property type="entry name" value="ABC_transporter-like_CS"/>
</dbReference>
<dbReference type="PANTHER" id="PTHR42781:SF4">
    <property type="entry name" value="SPERMIDINE_PUTRESCINE IMPORT ATP-BINDING PROTEIN POTA"/>
    <property type="match status" value="1"/>
</dbReference>
<dbReference type="InterPro" id="IPR050093">
    <property type="entry name" value="ABC_SmlMolc_Importer"/>
</dbReference>
<evidence type="ECO:0000313" key="6">
    <source>
        <dbReference type="Proteomes" id="UP000317315"/>
    </source>
</evidence>
<dbReference type="AlphaFoldDB" id="A0A521AEJ1"/>
<evidence type="ECO:0000256" key="3">
    <source>
        <dbReference type="ARBA" id="ARBA00022840"/>
    </source>
</evidence>
<evidence type="ECO:0000256" key="1">
    <source>
        <dbReference type="ARBA" id="ARBA00022448"/>
    </source>
</evidence>
<dbReference type="Proteomes" id="UP000317315">
    <property type="component" value="Unassembled WGS sequence"/>
</dbReference>
<keyword evidence="3 5" id="KW-0067">ATP-binding</keyword>
<dbReference type="GO" id="GO:0005524">
    <property type="term" value="F:ATP binding"/>
    <property type="evidence" value="ECO:0007669"/>
    <property type="project" value="UniProtKB-KW"/>
</dbReference>
<dbReference type="InterPro" id="IPR003439">
    <property type="entry name" value="ABC_transporter-like_ATP-bd"/>
</dbReference>
<dbReference type="SMART" id="SM00382">
    <property type="entry name" value="AAA"/>
    <property type="match status" value="1"/>
</dbReference>
<dbReference type="InterPro" id="IPR027417">
    <property type="entry name" value="P-loop_NTPase"/>
</dbReference>
<dbReference type="PROSITE" id="PS00211">
    <property type="entry name" value="ABC_TRANSPORTER_1"/>
    <property type="match status" value="1"/>
</dbReference>
<dbReference type="OrthoDB" id="9802264at2"/>
<dbReference type="Gene3D" id="3.40.50.300">
    <property type="entry name" value="P-loop containing nucleotide triphosphate hydrolases"/>
    <property type="match status" value="1"/>
</dbReference>
<dbReference type="RefSeq" id="WP_142933426.1">
    <property type="nucleotide sequence ID" value="NZ_FXTM01000001.1"/>
</dbReference>
<gene>
    <name evidence="5" type="ORF">SAMN06269117_10182</name>
</gene>
<dbReference type="InterPro" id="IPR003593">
    <property type="entry name" value="AAA+_ATPase"/>
</dbReference>
<protein>
    <submittedName>
        <fullName evidence="5">Molybdate transport system ATP-binding protein</fullName>
    </submittedName>
</protein>
<dbReference type="GO" id="GO:0016887">
    <property type="term" value="F:ATP hydrolysis activity"/>
    <property type="evidence" value="ECO:0007669"/>
    <property type="project" value="InterPro"/>
</dbReference>